<evidence type="ECO:0000313" key="2">
    <source>
        <dbReference type="RefSeq" id="XP_020093847.1"/>
    </source>
</evidence>
<gene>
    <name evidence="2" type="primary">LOC109713945</name>
</gene>
<reference evidence="2" key="2">
    <citation type="submission" date="2025-08" db="UniProtKB">
        <authorList>
            <consortium name="RefSeq"/>
        </authorList>
    </citation>
    <scope>IDENTIFICATION</scope>
    <source>
        <tissue evidence="2">Leaf</tissue>
    </source>
</reference>
<reference evidence="1" key="1">
    <citation type="journal article" date="2015" name="Nat. Genet.">
        <title>The pineapple genome and the evolution of CAM photosynthesis.</title>
        <authorList>
            <person name="Ming R."/>
            <person name="VanBuren R."/>
            <person name="Wai C.M."/>
            <person name="Tang H."/>
            <person name="Schatz M.C."/>
            <person name="Bowers J.E."/>
            <person name="Lyons E."/>
            <person name="Wang M.L."/>
            <person name="Chen J."/>
            <person name="Biggers E."/>
            <person name="Zhang J."/>
            <person name="Huang L."/>
            <person name="Zhang L."/>
            <person name="Miao W."/>
            <person name="Zhang J."/>
            <person name="Ye Z."/>
            <person name="Miao C."/>
            <person name="Lin Z."/>
            <person name="Wang H."/>
            <person name="Zhou H."/>
            <person name="Yim W.C."/>
            <person name="Priest H.D."/>
            <person name="Zheng C."/>
            <person name="Woodhouse M."/>
            <person name="Edger P.P."/>
            <person name="Guyot R."/>
            <person name="Guo H.B."/>
            <person name="Guo H."/>
            <person name="Zheng G."/>
            <person name="Singh R."/>
            <person name="Sharma A."/>
            <person name="Min X."/>
            <person name="Zheng Y."/>
            <person name="Lee H."/>
            <person name="Gurtowski J."/>
            <person name="Sedlazeck F.J."/>
            <person name="Harkess A."/>
            <person name="McKain M.R."/>
            <person name="Liao Z."/>
            <person name="Fang J."/>
            <person name="Liu J."/>
            <person name="Zhang X."/>
            <person name="Zhang Q."/>
            <person name="Hu W."/>
            <person name="Qin Y."/>
            <person name="Wang K."/>
            <person name="Chen L.Y."/>
            <person name="Shirley N."/>
            <person name="Lin Y.R."/>
            <person name="Liu L.Y."/>
            <person name="Hernandez A.G."/>
            <person name="Wright C.L."/>
            <person name="Bulone V."/>
            <person name="Tuskan G.A."/>
            <person name="Heath K."/>
            <person name="Zee F."/>
            <person name="Moore P.H."/>
            <person name="Sunkar R."/>
            <person name="Leebens-Mack J.H."/>
            <person name="Mockler T."/>
            <person name="Bennetzen J.L."/>
            <person name="Freeling M."/>
            <person name="Sankoff D."/>
            <person name="Paterson A.H."/>
            <person name="Zhu X."/>
            <person name="Yang X."/>
            <person name="Smith J.A."/>
            <person name="Cushman J.C."/>
            <person name="Paull R.E."/>
            <person name="Yu Q."/>
        </authorList>
    </citation>
    <scope>NUCLEOTIDE SEQUENCE [LARGE SCALE GENOMIC DNA]</scope>
    <source>
        <strain evidence="1">cv. F153</strain>
    </source>
</reference>
<sequence length="115" mass="12827">MVCVHAGLWALKTLSLTNESEKEKDLFGLGQPNRNPSLSACPRIKALMRLLRRFEEEKLASYLYACNCCFCNLCTPGFPLREANSKSPLYVNNVGGCIKVIPPTSFGLCRSKARR</sequence>
<dbReference type="AlphaFoldDB" id="A0A6P5FE09"/>
<accession>A0A6P5FE09</accession>
<dbReference type="GeneID" id="109713945"/>
<name>A0A6P5FE09_ANACO</name>
<keyword evidence="1" id="KW-1185">Reference proteome</keyword>
<proteinExistence type="predicted"/>
<dbReference type="Proteomes" id="UP000515123">
    <property type="component" value="Linkage group 8"/>
</dbReference>
<organism evidence="1 2">
    <name type="scientific">Ananas comosus</name>
    <name type="common">Pineapple</name>
    <name type="synonym">Ananas ananas</name>
    <dbReference type="NCBI Taxonomy" id="4615"/>
    <lineage>
        <taxon>Eukaryota</taxon>
        <taxon>Viridiplantae</taxon>
        <taxon>Streptophyta</taxon>
        <taxon>Embryophyta</taxon>
        <taxon>Tracheophyta</taxon>
        <taxon>Spermatophyta</taxon>
        <taxon>Magnoliopsida</taxon>
        <taxon>Liliopsida</taxon>
        <taxon>Poales</taxon>
        <taxon>Bromeliaceae</taxon>
        <taxon>Bromelioideae</taxon>
        <taxon>Ananas</taxon>
    </lineage>
</organism>
<dbReference type="RefSeq" id="XP_020093847.1">
    <property type="nucleotide sequence ID" value="XM_020238258.1"/>
</dbReference>
<evidence type="ECO:0000313" key="1">
    <source>
        <dbReference type="Proteomes" id="UP000515123"/>
    </source>
</evidence>
<protein>
    <submittedName>
        <fullName evidence="2">Uncharacterized protein LOC109713945</fullName>
    </submittedName>
</protein>